<dbReference type="InterPro" id="IPR039537">
    <property type="entry name" value="Retrotran_Ty1/copia-like"/>
</dbReference>
<proteinExistence type="predicted"/>
<dbReference type="GO" id="GO:0008233">
    <property type="term" value="F:peptidase activity"/>
    <property type="evidence" value="ECO:0007669"/>
    <property type="project" value="UniProtKB-KW"/>
</dbReference>
<dbReference type="InterPro" id="IPR025724">
    <property type="entry name" value="GAG-pre-integrase_dom"/>
</dbReference>
<evidence type="ECO:0000259" key="3">
    <source>
        <dbReference type="PROSITE" id="PS50994"/>
    </source>
</evidence>
<dbReference type="EnsemblPlants" id="TuG1812G0400003947.01.T01">
    <property type="protein sequence ID" value="TuG1812G0400003947.01.T01.cds439108"/>
    <property type="gene ID" value="TuG1812G0400003947.01"/>
</dbReference>
<dbReference type="InterPro" id="IPR001584">
    <property type="entry name" value="Integrase_cat-core"/>
</dbReference>
<feature type="region of interest" description="Disordered" evidence="2">
    <location>
        <begin position="489"/>
        <end position="509"/>
    </location>
</feature>
<sequence length="509" mass="58134">MGHLAWKCWKRYDESYQGMEEKSANLAAPQYGVDTNWYLDSGATDHITGDLEKLNVRDRYNGNEQIHTASGSGMDIKHIGRSAIHTLDRDLYLNNILHVPESNKSLISASRLAIDNNSFVEIHPYSFCVKDRGTRKVLLQGKGRRGLYPIRHTSTDVKKQVLSATKLSPDRWHRRLGHPSSVIVSKVISQNNLPCASSFNKESVCDACQKGKSHQLPYPKSISESKFPLELVFSDVWGPAVETVGRKQYYVSFIDDFSKFTWIYLIKHKSEVFQKFHDFQKLVERQFDRKILALQTDWGGEYVKLNSFFTKIGISHHVSCPHAHQQNGSAERKHRHIVEVGLSLLAQASMPLKFWDEAFIAATYLINRMPSKVINFETPLERLFHEKPNYSILRIFGCACWPNLRPYNNHKLQFRSKQCTFLGYSNLHKGFKCLDISTGRVYISRDVVFDENVFPFSTLHPNAGARLRAEILLLSPDLLNPTDQGGEHIANDHLFNNPNPNGDSSEKNS</sequence>
<feature type="compositionally biased region" description="Polar residues" evidence="2">
    <location>
        <begin position="494"/>
        <end position="503"/>
    </location>
</feature>
<dbReference type="GO" id="GO:0015074">
    <property type="term" value="P:DNA integration"/>
    <property type="evidence" value="ECO:0007669"/>
    <property type="project" value="InterPro"/>
</dbReference>
<keyword evidence="1" id="KW-0378">Hydrolase</keyword>
<keyword evidence="5" id="KW-1185">Reference proteome</keyword>
<dbReference type="Pfam" id="PF13976">
    <property type="entry name" value="gag_pre-integrs"/>
    <property type="match status" value="1"/>
</dbReference>
<reference evidence="4" key="2">
    <citation type="submission" date="2018-03" db="EMBL/GenBank/DDBJ databases">
        <title>The Triticum urartu genome reveals the dynamic nature of wheat genome evolution.</title>
        <authorList>
            <person name="Ling H."/>
            <person name="Ma B."/>
            <person name="Shi X."/>
            <person name="Liu H."/>
            <person name="Dong L."/>
            <person name="Sun H."/>
            <person name="Cao Y."/>
            <person name="Gao Q."/>
            <person name="Zheng S."/>
            <person name="Li Y."/>
            <person name="Yu Y."/>
            <person name="Du H."/>
            <person name="Qi M."/>
            <person name="Li Y."/>
            <person name="Yu H."/>
            <person name="Cui Y."/>
            <person name="Wang N."/>
            <person name="Chen C."/>
            <person name="Wu H."/>
            <person name="Zhao Y."/>
            <person name="Zhang J."/>
            <person name="Li Y."/>
            <person name="Zhou W."/>
            <person name="Zhang B."/>
            <person name="Hu W."/>
            <person name="Eijk M."/>
            <person name="Tang J."/>
            <person name="Witsenboer H."/>
            <person name="Zhao S."/>
            <person name="Li Z."/>
            <person name="Zhang A."/>
            <person name="Wang D."/>
            <person name="Liang C."/>
        </authorList>
    </citation>
    <scope>NUCLEOTIDE SEQUENCE [LARGE SCALE GENOMIC DNA]</scope>
    <source>
        <strain evidence="4">cv. G1812</strain>
    </source>
</reference>
<reference evidence="4" key="3">
    <citation type="submission" date="2022-06" db="UniProtKB">
        <authorList>
            <consortium name="EnsemblPlants"/>
        </authorList>
    </citation>
    <scope>IDENTIFICATION</scope>
</reference>
<dbReference type="Gramene" id="TuG1812G0400003947.01.T01">
    <property type="protein sequence ID" value="TuG1812G0400003947.01.T01.cds439108"/>
    <property type="gene ID" value="TuG1812G0400003947.01"/>
</dbReference>
<dbReference type="InterPro" id="IPR057670">
    <property type="entry name" value="SH3_retrovirus"/>
</dbReference>
<dbReference type="Pfam" id="PF22936">
    <property type="entry name" value="Pol_BBD"/>
    <property type="match status" value="1"/>
</dbReference>
<dbReference type="SUPFAM" id="SSF53098">
    <property type="entry name" value="Ribonuclease H-like"/>
    <property type="match status" value="1"/>
</dbReference>
<dbReference type="Pfam" id="PF25597">
    <property type="entry name" value="SH3_retrovirus"/>
    <property type="match status" value="1"/>
</dbReference>
<dbReference type="GO" id="GO:0006508">
    <property type="term" value="P:proteolysis"/>
    <property type="evidence" value="ECO:0007669"/>
    <property type="project" value="UniProtKB-KW"/>
</dbReference>
<evidence type="ECO:0000313" key="5">
    <source>
        <dbReference type="Proteomes" id="UP000015106"/>
    </source>
</evidence>
<dbReference type="GO" id="GO:0003676">
    <property type="term" value="F:nucleic acid binding"/>
    <property type="evidence" value="ECO:0007669"/>
    <property type="project" value="InterPro"/>
</dbReference>
<keyword evidence="1" id="KW-0645">Protease</keyword>
<evidence type="ECO:0000313" key="4">
    <source>
        <dbReference type="EnsemblPlants" id="TuG1812G0400003947.01.T01.cds439108"/>
    </source>
</evidence>
<dbReference type="AlphaFoldDB" id="A0A8R7Q7D9"/>
<reference evidence="5" key="1">
    <citation type="journal article" date="2013" name="Nature">
        <title>Draft genome of the wheat A-genome progenitor Triticum urartu.</title>
        <authorList>
            <person name="Ling H.Q."/>
            <person name="Zhao S."/>
            <person name="Liu D."/>
            <person name="Wang J."/>
            <person name="Sun H."/>
            <person name="Zhang C."/>
            <person name="Fan H."/>
            <person name="Li D."/>
            <person name="Dong L."/>
            <person name="Tao Y."/>
            <person name="Gao C."/>
            <person name="Wu H."/>
            <person name="Li Y."/>
            <person name="Cui Y."/>
            <person name="Guo X."/>
            <person name="Zheng S."/>
            <person name="Wang B."/>
            <person name="Yu K."/>
            <person name="Liang Q."/>
            <person name="Yang W."/>
            <person name="Lou X."/>
            <person name="Chen J."/>
            <person name="Feng M."/>
            <person name="Jian J."/>
            <person name="Zhang X."/>
            <person name="Luo G."/>
            <person name="Jiang Y."/>
            <person name="Liu J."/>
            <person name="Wang Z."/>
            <person name="Sha Y."/>
            <person name="Zhang B."/>
            <person name="Wu H."/>
            <person name="Tang D."/>
            <person name="Shen Q."/>
            <person name="Xue P."/>
            <person name="Zou S."/>
            <person name="Wang X."/>
            <person name="Liu X."/>
            <person name="Wang F."/>
            <person name="Yang Y."/>
            <person name="An X."/>
            <person name="Dong Z."/>
            <person name="Zhang K."/>
            <person name="Zhang X."/>
            <person name="Luo M.C."/>
            <person name="Dvorak J."/>
            <person name="Tong Y."/>
            <person name="Wang J."/>
            <person name="Yang H."/>
            <person name="Li Z."/>
            <person name="Wang D."/>
            <person name="Zhang A."/>
            <person name="Wang J."/>
        </authorList>
    </citation>
    <scope>NUCLEOTIDE SEQUENCE</scope>
    <source>
        <strain evidence="5">cv. G1812</strain>
    </source>
</reference>
<evidence type="ECO:0000256" key="1">
    <source>
        <dbReference type="ARBA" id="ARBA00022670"/>
    </source>
</evidence>
<protein>
    <recommendedName>
        <fullName evidence="3">Integrase catalytic domain-containing protein</fullName>
    </recommendedName>
</protein>
<dbReference type="InterPro" id="IPR036397">
    <property type="entry name" value="RNaseH_sf"/>
</dbReference>
<name>A0A8R7Q7D9_TRIUA</name>
<dbReference type="Gene3D" id="3.30.420.10">
    <property type="entry name" value="Ribonuclease H-like superfamily/Ribonuclease H"/>
    <property type="match status" value="1"/>
</dbReference>
<dbReference type="InterPro" id="IPR054722">
    <property type="entry name" value="PolX-like_BBD"/>
</dbReference>
<organism evidence="4 5">
    <name type="scientific">Triticum urartu</name>
    <name type="common">Red wild einkorn</name>
    <name type="synonym">Crithodium urartu</name>
    <dbReference type="NCBI Taxonomy" id="4572"/>
    <lineage>
        <taxon>Eukaryota</taxon>
        <taxon>Viridiplantae</taxon>
        <taxon>Streptophyta</taxon>
        <taxon>Embryophyta</taxon>
        <taxon>Tracheophyta</taxon>
        <taxon>Spermatophyta</taxon>
        <taxon>Magnoliopsida</taxon>
        <taxon>Liliopsida</taxon>
        <taxon>Poales</taxon>
        <taxon>Poaceae</taxon>
        <taxon>BOP clade</taxon>
        <taxon>Pooideae</taxon>
        <taxon>Triticodae</taxon>
        <taxon>Triticeae</taxon>
        <taxon>Triticinae</taxon>
        <taxon>Triticum</taxon>
    </lineage>
</organism>
<evidence type="ECO:0000256" key="2">
    <source>
        <dbReference type="SAM" id="MobiDB-lite"/>
    </source>
</evidence>
<dbReference type="PANTHER" id="PTHR42648">
    <property type="entry name" value="TRANSPOSASE, PUTATIVE-RELATED"/>
    <property type="match status" value="1"/>
</dbReference>
<dbReference type="InterPro" id="IPR012337">
    <property type="entry name" value="RNaseH-like_sf"/>
</dbReference>
<feature type="domain" description="Integrase catalytic" evidence="3">
    <location>
        <begin position="224"/>
        <end position="387"/>
    </location>
</feature>
<dbReference type="PANTHER" id="PTHR42648:SF26">
    <property type="entry name" value="INTEGRASE CATALYTIC DOMAIN-CONTAINING PROTEIN"/>
    <property type="match status" value="1"/>
</dbReference>
<dbReference type="PROSITE" id="PS50994">
    <property type="entry name" value="INTEGRASE"/>
    <property type="match status" value="1"/>
</dbReference>
<accession>A0A8R7Q7D9</accession>
<dbReference type="Pfam" id="PF00665">
    <property type="entry name" value="rve"/>
    <property type="match status" value="1"/>
</dbReference>
<dbReference type="Proteomes" id="UP000015106">
    <property type="component" value="Chromosome 4"/>
</dbReference>